<protein>
    <submittedName>
        <fullName evidence="1">Uncharacterized protein</fullName>
    </submittedName>
</protein>
<keyword evidence="2" id="KW-1185">Reference proteome</keyword>
<dbReference type="Proteomes" id="UP000887159">
    <property type="component" value="Unassembled WGS sequence"/>
</dbReference>
<organism evidence="1 2">
    <name type="scientific">Trichonephila clavipes</name>
    <name type="common">Golden silk orbweaver</name>
    <name type="synonym">Nephila clavipes</name>
    <dbReference type="NCBI Taxonomy" id="2585209"/>
    <lineage>
        <taxon>Eukaryota</taxon>
        <taxon>Metazoa</taxon>
        <taxon>Ecdysozoa</taxon>
        <taxon>Arthropoda</taxon>
        <taxon>Chelicerata</taxon>
        <taxon>Arachnida</taxon>
        <taxon>Araneae</taxon>
        <taxon>Araneomorphae</taxon>
        <taxon>Entelegynae</taxon>
        <taxon>Araneoidea</taxon>
        <taxon>Nephilidae</taxon>
        <taxon>Trichonephila</taxon>
    </lineage>
</organism>
<name>A0A8X6VZR6_TRICX</name>
<comment type="caution">
    <text evidence="1">The sequence shown here is derived from an EMBL/GenBank/DDBJ whole genome shotgun (WGS) entry which is preliminary data.</text>
</comment>
<evidence type="ECO:0000313" key="2">
    <source>
        <dbReference type="Proteomes" id="UP000887159"/>
    </source>
</evidence>
<dbReference type="AlphaFoldDB" id="A0A8X6VZR6"/>
<proteinExistence type="predicted"/>
<dbReference type="EMBL" id="BMAU01021371">
    <property type="protein sequence ID" value="GFY25450.1"/>
    <property type="molecule type" value="Genomic_DNA"/>
</dbReference>
<evidence type="ECO:0000313" key="1">
    <source>
        <dbReference type="EMBL" id="GFY25450.1"/>
    </source>
</evidence>
<gene>
    <name evidence="1" type="primary">NCL1_30766</name>
    <name evidence="1" type="ORF">TNCV_2485701</name>
</gene>
<reference evidence="1" key="1">
    <citation type="submission" date="2020-08" db="EMBL/GenBank/DDBJ databases">
        <title>Multicomponent nature underlies the extraordinary mechanical properties of spider dragline silk.</title>
        <authorList>
            <person name="Kono N."/>
            <person name="Nakamura H."/>
            <person name="Mori M."/>
            <person name="Yoshida Y."/>
            <person name="Ohtoshi R."/>
            <person name="Malay A.D."/>
            <person name="Moran D.A.P."/>
            <person name="Tomita M."/>
            <person name="Numata K."/>
            <person name="Arakawa K."/>
        </authorList>
    </citation>
    <scope>NUCLEOTIDE SEQUENCE</scope>
</reference>
<accession>A0A8X6VZR6</accession>
<sequence>MKRMCALQRLTNTPESCLPHAGFIDVQVHSKEKGIGKYGSLPRTAKEKHHAENVQCISSDKTSSKLLFPPIDCNQVGPAYTNVLKEEFQKGIPLEQNIPNISRHVDQKRFLLQERLSSNQSRYSLGEPLRCGSKINWRNLIVCYDSNCLKNHSHISRQMNITLCAETAPAIGPPDPGLATGIRKG</sequence>